<dbReference type="Proteomes" id="UP000029558">
    <property type="component" value="Plasmid pPSB1-3"/>
</dbReference>
<dbReference type="RefSeq" id="WP_082304501.1">
    <property type="nucleotide sequence ID" value="NZ_CP012511.1"/>
</dbReference>
<gene>
    <name evidence="1" type="ORF">KU39_3p156</name>
</gene>
<proteinExistence type="predicted"/>
<organism evidence="1 2">
    <name type="scientific">Piscirickettsia salmonis</name>
    <dbReference type="NCBI Taxonomy" id="1238"/>
    <lineage>
        <taxon>Bacteria</taxon>
        <taxon>Pseudomonadati</taxon>
        <taxon>Pseudomonadota</taxon>
        <taxon>Gammaproteobacteria</taxon>
        <taxon>Thiotrichales</taxon>
        <taxon>Piscirickettsiaceae</taxon>
        <taxon>Piscirickettsia</taxon>
    </lineage>
</organism>
<keyword evidence="1" id="KW-0614">Plasmid</keyword>
<reference evidence="1 2" key="1">
    <citation type="journal article" date="2014" name="Genome Announc.">
        <title>Comparative Genome Analysis of Two Isolates of the Fish Pathogen Piscirickettsia salmonis from Different Hosts Reveals Major Differences in Virulence-Associated Secretion Systems.</title>
        <authorList>
            <person name="Bohle H."/>
            <person name="Henriquez P."/>
            <person name="Grothusen H."/>
            <person name="Navas E."/>
            <person name="Sandoval A."/>
            <person name="Bustamante F."/>
            <person name="Bustos P."/>
            <person name="Mancilla M."/>
        </authorList>
    </citation>
    <scope>NUCLEOTIDE SEQUENCE [LARGE SCALE GENOMIC DNA]</scope>
    <source>
        <strain evidence="2">B1-32597</strain>
    </source>
</reference>
<name>A0AAC9EVI9_PISSA</name>
<protein>
    <submittedName>
        <fullName evidence="1">Uncharacterized protein</fullName>
    </submittedName>
</protein>
<evidence type="ECO:0000313" key="1">
    <source>
        <dbReference type="EMBL" id="ALB24618.1"/>
    </source>
</evidence>
<evidence type="ECO:0000313" key="2">
    <source>
        <dbReference type="Proteomes" id="UP000029558"/>
    </source>
</evidence>
<geneLocation type="plasmid" evidence="1 2">
    <name>pPSB1-3</name>
</geneLocation>
<sequence length="120" mass="14108">MSRKRRYLGRYFDHWMCKIPTEVATLTEDFQKGSKIIHIACEKDLYTKVMDDNQELKSMLGDHIKVYPELFPAEIHNDYSLYGKGRCSKKLDNLQFKRIKIKTTGEIFCTVAKNLDLSRV</sequence>
<dbReference type="AlphaFoldDB" id="A0AAC9EVI9"/>
<dbReference type="EMBL" id="CP012511">
    <property type="protein sequence ID" value="ALB24618.1"/>
    <property type="molecule type" value="Genomic_DNA"/>
</dbReference>
<accession>A0AAC9EVI9</accession>